<dbReference type="CDD" id="cd04163">
    <property type="entry name" value="Era"/>
    <property type="match status" value="1"/>
</dbReference>
<dbReference type="InterPro" id="IPR027417">
    <property type="entry name" value="P-loop_NTPase"/>
</dbReference>
<accession>A0ABW9QR07</accession>
<dbReference type="PROSITE" id="PS51713">
    <property type="entry name" value="G_ERA"/>
    <property type="match status" value="1"/>
</dbReference>
<dbReference type="NCBIfam" id="TIGR00231">
    <property type="entry name" value="small_GTP"/>
    <property type="match status" value="1"/>
</dbReference>
<feature type="region of interest" description="G5" evidence="7">
    <location>
        <begin position="150"/>
        <end position="152"/>
    </location>
</feature>
<evidence type="ECO:0000313" key="10">
    <source>
        <dbReference type="Proteomes" id="UP000437736"/>
    </source>
</evidence>
<dbReference type="Gene3D" id="3.30.300.20">
    <property type="match status" value="1"/>
</dbReference>
<dbReference type="NCBIfam" id="TIGR00436">
    <property type="entry name" value="era"/>
    <property type="match status" value="1"/>
</dbReference>
<dbReference type="CDD" id="cd22534">
    <property type="entry name" value="KH-II_Era"/>
    <property type="match status" value="1"/>
</dbReference>
<dbReference type="SUPFAM" id="SSF52540">
    <property type="entry name" value="P-loop containing nucleoside triphosphate hydrolases"/>
    <property type="match status" value="1"/>
</dbReference>
<dbReference type="InterPro" id="IPR005662">
    <property type="entry name" value="GTPase_Era-like"/>
</dbReference>
<proteinExistence type="inferred from homology"/>
<evidence type="ECO:0000256" key="1">
    <source>
        <dbReference type="ARBA" id="ARBA00007921"/>
    </source>
</evidence>
<dbReference type="PANTHER" id="PTHR42698:SF1">
    <property type="entry name" value="GTPASE ERA, MITOCHONDRIAL"/>
    <property type="match status" value="1"/>
</dbReference>
<feature type="region of interest" description="G1" evidence="7">
    <location>
        <begin position="16"/>
        <end position="23"/>
    </location>
</feature>
<keyword evidence="10" id="KW-1185">Reference proteome</keyword>
<keyword evidence="6" id="KW-0472">Membrane</keyword>
<dbReference type="Proteomes" id="UP000437736">
    <property type="component" value="Unassembled WGS sequence"/>
</dbReference>
<evidence type="ECO:0000256" key="3">
    <source>
        <dbReference type="ARBA" id="ARBA00022741"/>
    </source>
</evidence>
<comment type="similarity">
    <text evidence="1 6 7">Belongs to the TRAFAC class TrmE-Era-EngA-EngB-Septin-like GTPase superfamily. Era GTPase family.</text>
</comment>
<organism evidence="9 10">
    <name type="scientific">Acidiferrimicrobium australe</name>
    <dbReference type="NCBI Taxonomy" id="2664430"/>
    <lineage>
        <taxon>Bacteria</taxon>
        <taxon>Bacillati</taxon>
        <taxon>Actinomycetota</taxon>
        <taxon>Acidimicrobiia</taxon>
        <taxon>Acidimicrobiales</taxon>
        <taxon>Acidimicrobiaceae</taxon>
        <taxon>Acidiferrimicrobium</taxon>
    </lineage>
</organism>
<feature type="region of interest" description="G3" evidence="7">
    <location>
        <begin position="63"/>
        <end position="66"/>
    </location>
</feature>
<dbReference type="SUPFAM" id="SSF54814">
    <property type="entry name" value="Prokaryotic type KH domain (KH-domain type II)"/>
    <property type="match status" value="1"/>
</dbReference>
<evidence type="ECO:0000256" key="2">
    <source>
        <dbReference type="ARBA" id="ARBA00020484"/>
    </source>
</evidence>
<keyword evidence="3 6" id="KW-0547">Nucleotide-binding</keyword>
<dbReference type="InterPro" id="IPR005225">
    <property type="entry name" value="Small_GTP-bd"/>
</dbReference>
<dbReference type="Gene3D" id="3.40.50.300">
    <property type="entry name" value="P-loop containing nucleotide triphosphate hydrolases"/>
    <property type="match status" value="1"/>
</dbReference>
<dbReference type="InterPro" id="IPR006073">
    <property type="entry name" value="GTP-bd"/>
</dbReference>
<feature type="binding site" evidence="6">
    <location>
        <begin position="63"/>
        <end position="67"/>
    </location>
    <ligand>
        <name>GTP</name>
        <dbReference type="ChEBI" id="CHEBI:37565"/>
    </ligand>
</feature>
<reference evidence="9 10" key="1">
    <citation type="submission" date="2019-11" db="EMBL/GenBank/DDBJ databases">
        <title>Acidiferrimicrobium australis gen. nov., sp. nov., an acidophilic and obligately heterotrophic, member of the Actinobacteria that catalyses dissimilatory oxido- reduction of iron isolated from metal-rich acidic water in Chile.</title>
        <authorList>
            <person name="Gonzalez D."/>
            <person name="Huber K."/>
            <person name="Hedrich S."/>
            <person name="Rojas-Villalobos C."/>
            <person name="Quatrini R."/>
            <person name="Dinamarca M.A."/>
            <person name="Schwarz A."/>
            <person name="Canales C."/>
            <person name="Nancucheo I."/>
        </authorList>
    </citation>
    <scope>NUCLEOTIDE SEQUENCE [LARGE SCALE GENOMIC DNA]</scope>
    <source>
        <strain evidence="9 10">USS-CCA1</strain>
    </source>
</reference>
<dbReference type="InterPro" id="IPR009019">
    <property type="entry name" value="KH_sf_prok-type"/>
</dbReference>
<keyword evidence="6" id="KW-0699">rRNA-binding</keyword>
<feature type="domain" description="Era-type G" evidence="8">
    <location>
        <begin position="8"/>
        <end position="171"/>
    </location>
</feature>
<comment type="subcellular location">
    <subcellularLocation>
        <location evidence="6">Cytoplasm</location>
    </subcellularLocation>
    <subcellularLocation>
        <location evidence="6">Cell membrane</location>
        <topology evidence="6">Peripheral membrane protein</topology>
    </subcellularLocation>
</comment>
<dbReference type="PRINTS" id="PR00326">
    <property type="entry name" value="GTP1OBG"/>
</dbReference>
<feature type="binding site" evidence="6">
    <location>
        <begin position="16"/>
        <end position="23"/>
    </location>
    <ligand>
        <name>GTP</name>
        <dbReference type="ChEBI" id="CHEBI:37565"/>
    </ligand>
</feature>
<keyword evidence="6" id="KW-0690">Ribosome biogenesis</keyword>
<gene>
    <name evidence="6" type="primary">era</name>
    <name evidence="9" type="ORF">GHK86_05010</name>
</gene>
<keyword evidence="6" id="KW-0963">Cytoplasm</keyword>
<sequence length="284" mass="30699">MTGDGTYRSGFATLVGRPNVGKSTLLNAVLGQKVSITSPVAQTTRNQVRGVLTRPGLQIVFVDTPGIHKPRTLLGARLNDTANDALAGVDVTVLVLDATQPLGRGDRFVADLVPPSALCVVNKVDAAPRRVVLDQLQAAAGLGLEEYFPVSARTGEGVGALLEAIVTRVPEGPQLYPDDMVTDVPEAHWVAELVREQLLAVTREEVPHSIACRVTEWEWPRVRCEVLVERESQKPIVIGRGGSVLKEVGTRVRAQLPPGAYLELFVKVDPGWQSRPKALERLGY</sequence>
<dbReference type="Pfam" id="PF07650">
    <property type="entry name" value="KH_2"/>
    <property type="match status" value="1"/>
</dbReference>
<keyword evidence="5 6" id="KW-0342">GTP-binding</keyword>
<dbReference type="PANTHER" id="PTHR42698">
    <property type="entry name" value="GTPASE ERA"/>
    <property type="match status" value="1"/>
</dbReference>
<dbReference type="InterPro" id="IPR030388">
    <property type="entry name" value="G_ERA_dom"/>
</dbReference>
<dbReference type="InterPro" id="IPR004044">
    <property type="entry name" value="KH_dom_type_2"/>
</dbReference>
<dbReference type="Pfam" id="PF01926">
    <property type="entry name" value="MMR_HSR1"/>
    <property type="match status" value="1"/>
</dbReference>
<comment type="caution">
    <text evidence="9">The sequence shown here is derived from an EMBL/GenBank/DDBJ whole genome shotgun (WGS) entry which is preliminary data.</text>
</comment>
<name>A0ABW9QR07_9ACTN</name>
<evidence type="ECO:0000256" key="5">
    <source>
        <dbReference type="ARBA" id="ARBA00023134"/>
    </source>
</evidence>
<evidence type="ECO:0000313" key="9">
    <source>
        <dbReference type="EMBL" id="MST32086.1"/>
    </source>
</evidence>
<feature type="binding site" evidence="6">
    <location>
        <begin position="122"/>
        <end position="125"/>
    </location>
    <ligand>
        <name>GTP</name>
        <dbReference type="ChEBI" id="CHEBI:37565"/>
    </ligand>
</feature>
<keyword evidence="4 6" id="KW-0694">RNA-binding</keyword>
<dbReference type="EMBL" id="WJHE01000209">
    <property type="protein sequence ID" value="MST32086.1"/>
    <property type="molecule type" value="Genomic_DNA"/>
</dbReference>
<evidence type="ECO:0000256" key="6">
    <source>
        <dbReference type="HAMAP-Rule" id="MF_00367"/>
    </source>
</evidence>
<dbReference type="HAMAP" id="MF_00367">
    <property type="entry name" value="GTPase_Era"/>
    <property type="match status" value="1"/>
</dbReference>
<evidence type="ECO:0000256" key="7">
    <source>
        <dbReference type="PROSITE-ProRule" id="PRU01050"/>
    </source>
</evidence>
<dbReference type="NCBIfam" id="NF000908">
    <property type="entry name" value="PRK00089.1"/>
    <property type="match status" value="1"/>
</dbReference>
<comment type="function">
    <text evidence="6">An essential GTPase that binds both GDP and GTP, with rapid nucleotide exchange. Plays a role in 16S rRNA processing and 30S ribosomal subunit biogenesis and possibly also in cell cycle regulation and energy metabolism.</text>
</comment>
<dbReference type="InterPro" id="IPR015946">
    <property type="entry name" value="KH_dom-like_a/b"/>
</dbReference>
<keyword evidence="6" id="KW-1003">Cell membrane</keyword>
<evidence type="ECO:0000256" key="4">
    <source>
        <dbReference type="ARBA" id="ARBA00022884"/>
    </source>
</evidence>
<comment type="subunit">
    <text evidence="6">Monomer.</text>
</comment>
<feature type="region of interest" description="G4" evidence="7">
    <location>
        <begin position="122"/>
        <end position="125"/>
    </location>
</feature>
<protein>
    <recommendedName>
        <fullName evidence="2 6">GTPase Era</fullName>
    </recommendedName>
</protein>
<evidence type="ECO:0000259" key="8">
    <source>
        <dbReference type="PROSITE" id="PS51713"/>
    </source>
</evidence>
<feature type="region of interest" description="G2" evidence="7">
    <location>
        <begin position="42"/>
        <end position="46"/>
    </location>
</feature>